<dbReference type="InterPro" id="IPR039016">
    <property type="entry name" value="RECK"/>
</dbReference>
<organism evidence="1 2">
    <name type="scientific">Paramuricea clavata</name>
    <name type="common">Red gorgonian</name>
    <name type="synonym">Violescent sea-whip</name>
    <dbReference type="NCBI Taxonomy" id="317549"/>
    <lineage>
        <taxon>Eukaryota</taxon>
        <taxon>Metazoa</taxon>
        <taxon>Cnidaria</taxon>
        <taxon>Anthozoa</taxon>
        <taxon>Octocorallia</taxon>
        <taxon>Malacalcyonacea</taxon>
        <taxon>Plexauridae</taxon>
        <taxon>Paramuricea</taxon>
    </lineage>
</organism>
<dbReference type="SMART" id="SM00280">
    <property type="entry name" value="KAZAL"/>
    <property type="match status" value="2"/>
</dbReference>
<dbReference type="EMBL" id="CACRXK020001169">
    <property type="protein sequence ID" value="CAB3987411.1"/>
    <property type="molecule type" value="Genomic_DNA"/>
</dbReference>
<dbReference type="PANTHER" id="PTHR13487:SF3">
    <property type="entry name" value="REVERSION-INDUCING CYSTEINE-RICH PROTEIN WITH KAZAL MOTIFS"/>
    <property type="match status" value="1"/>
</dbReference>
<dbReference type="OrthoDB" id="5956770at2759"/>
<comment type="caution">
    <text evidence="1">The sequence shown here is derived from an EMBL/GenBank/DDBJ whole genome shotgun (WGS) entry which is preliminary data.</text>
</comment>
<dbReference type="InterPro" id="IPR002350">
    <property type="entry name" value="Kazal_dom"/>
</dbReference>
<dbReference type="GO" id="GO:0005886">
    <property type="term" value="C:plasma membrane"/>
    <property type="evidence" value="ECO:0007669"/>
    <property type="project" value="TreeGrafter"/>
</dbReference>
<dbReference type="Pfam" id="PF23298">
    <property type="entry name" value="FZ_RECK"/>
    <property type="match status" value="1"/>
</dbReference>
<name>A0A7D9DJJ6_PARCT</name>
<keyword evidence="2" id="KW-1185">Reference proteome</keyword>
<dbReference type="PROSITE" id="PS51465">
    <property type="entry name" value="KAZAL_2"/>
    <property type="match status" value="2"/>
</dbReference>
<dbReference type="InterPro" id="IPR056978">
    <property type="entry name" value="CC4_RECK"/>
</dbReference>
<dbReference type="Pfam" id="PF22961">
    <property type="entry name" value="RECK-like_N"/>
    <property type="match status" value="1"/>
</dbReference>
<dbReference type="SUPFAM" id="SSF100895">
    <property type="entry name" value="Kazal-type serine protease inhibitors"/>
    <property type="match status" value="2"/>
</dbReference>
<gene>
    <name evidence="1" type="ORF">PACLA_8A039595</name>
</gene>
<dbReference type="InterPro" id="IPR036058">
    <property type="entry name" value="Kazal_dom_sf"/>
</dbReference>
<dbReference type="Pfam" id="PF23332">
    <property type="entry name" value="CC4_RECK"/>
    <property type="match status" value="1"/>
</dbReference>
<dbReference type="GO" id="GO:0030198">
    <property type="term" value="P:extracellular matrix organization"/>
    <property type="evidence" value="ECO:0007669"/>
    <property type="project" value="TreeGrafter"/>
</dbReference>
<dbReference type="AlphaFoldDB" id="A0A7D9DJJ6"/>
<evidence type="ECO:0000313" key="2">
    <source>
        <dbReference type="Proteomes" id="UP001152795"/>
    </source>
</evidence>
<dbReference type="InterPro" id="IPR056979">
    <property type="entry name" value="FZ_RECK"/>
</dbReference>
<dbReference type="PANTHER" id="PTHR13487">
    <property type="entry name" value="SERINE PROTEASE INHIBITOR"/>
    <property type="match status" value="1"/>
</dbReference>
<dbReference type="Gene3D" id="3.30.60.30">
    <property type="match status" value="2"/>
</dbReference>
<reference evidence="1" key="1">
    <citation type="submission" date="2020-04" db="EMBL/GenBank/DDBJ databases">
        <authorList>
            <person name="Alioto T."/>
            <person name="Alioto T."/>
            <person name="Gomez Garrido J."/>
        </authorList>
    </citation>
    <scope>NUCLEOTIDE SEQUENCE</scope>
    <source>
        <strain evidence="1">A484AB</strain>
    </source>
</reference>
<dbReference type="InterPro" id="IPR055110">
    <property type="entry name" value="RECK-like_N"/>
</dbReference>
<dbReference type="Pfam" id="PF07648">
    <property type="entry name" value="Kazal_2"/>
    <property type="match status" value="2"/>
</dbReference>
<sequence length="977" mass="109489">MYALFLTVFCTFVVLGSAREHVYEAECCKNIRGIRECKDECEKAWNERDPAKKLQLALSLPKVCPSHLVSLWKCLNSSIKGLHLYAHSNLLKEGKSCCLLGIHPSCRQACFLVTNSDSEDLKKSCKPKDEESLLRCVERNDASRTCCSSRKRKCERACQNVFASNKVPSRKKLKLVKRHCKRKNLRVDKCVRRKVALSKTPDHKCCRMADDEQCQTVCRKAMASENPLEEKIKVLRKFCKITFSGGLGICLLTHSKSMQTVRDPERESGVILEPLKVDVRLHCCLSAKTDKCFKLCLTTYSEGGKTDDLFKRRCEFDPIESTMLTCIADVSQPCHIGCSGLGFCTNFNHRHTELFRSCTLERDNAAKSDYENWLREKRVEIHSMDVVPVKDISTCLPEWWKAVACALQIRPCHVKSHGSTICRSDCLKILGECAEKEKLGVRTVEEICARLSPDDQSSCISLESYLKPSLYKNETDGVTHPCYPNPCKFSKDLCEINRGIPGKNGKNYRCTPGCPIDHQSKTVIKNGDFARLPIVQNLKLEGCFKICRCVQGKLPICTTLPSCIKRNSCDHKLTNKTYKHQEKFSINCNFCVCYDGEVLCSKSQCLPGADNNATGRLRRNHSPNDENTVSDLSCRCLGKYEPVCGTNGKTYRRLCFASNCADVNTKQIVKGQCSSIYPCDPSPCSDDKLCVVDRKVCVGSMSSCPQFICIKRPQNCTNSSTRLLCDTENQQHSSKCEVQRDEKEIAYAGKCNPSCVPGMQEVCGVDGQTYSSKCALKHARMLLDYEGPCKTVGKYGNKDPTVRCAHIKCPILNPPTCVGVTPPGACCEVCATQLTVIFDEKEISKTNKIVMDTSQPITQLQVVARVRRHLSMSECDVFGFYNTYNDFILLVKTITEKPTTLQFLICNKEAQKIETLINTQSPIFTSDEILSSFRAVQLNEPSLSKKLKSKAASSYSSSTLLICMLLTLAMSWTTQLL</sequence>
<protein>
    <submittedName>
        <fullName evidence="1">Reversion-inducing cysteine-rich with Kazal motifs</fullName>
    </submittedName>
</protein>
<dbReference type="GO" id="GO:0008191">
    <property type="term" value="F:metalloendopeptidase inhibitor activity"/>
    <property type="evidence" value="ECO:0007669"/>
    <property type="project" value="InterPro"/>
</dbReference>
<accession>A0A7D9DJJ6</accession>
<evidence type="ECO:0000313" key="1">
    <source>
        <dbReference type="EMBL" id="CAB3987411.1"/>
    </source>
</evidence>
<dbReference type="Proteomes" id="UP001152795">
    <property type="component" value="Unassembled WGS sequence"/>
</dbReference>
<proteinExistence type="predicted"/>